<reference evidence="1 2" key="1">
    <citation type="submission" date="2018-04" db="EMBL/GenBank/DDBJ databases">
        <title>Novel species isolated from glacier.</title>
        <authorList>
            <person name="Liu Q."/>
            <person name="Xin Y.-H."/>
        </authorList>
    </citation>
    <scope>NUCLEOTIDE SEQUENCE [LARGE SCALE GENOMIC DNA]</scope>
    <source>
        <strain evidence="1 2">GT1R17</strain>
    </source>
</reference>
<dbReference type="Proteomes" id="UP000244248">
    <property type="component" value="Unassembled WGS sequence"/>
</dbReference>
<keyword evidence="2" id="KW-1185">Reference proteome</keyword>
<comment type="caution">
    <text evidence="1">The sequence shown here is derived from an EMBL/GenBank/DDBJ whole genome shotgun (WGS) entry which is preliminary data.</text>
</comment>
<proteinExistence type="predicted"/>
<evidence type="ECO:0000313" key="2">
    <source>
        <dbReference type="Proteomes" id="UP000244248"/>
    </source>
</evidence>
<dbReference type="SUPFAM" id="SSF51004">
    <property type="entry name" value="C-terminal (heme d1) domain of cytochrome cd1-nitrite reductase"/>
    <property type="match status" value="1"/>
</dbReference>
<organism evidence="1 2">
    <name type="scientific">Stenotrophobium rhamnosiphilum</name>
    <dbReference type="NCBI Taxonomy" id="2029166"/>
    <lineage>
        <taxon>Bacteria</taxon>
        <taxon>Pseudomonadati</taxon>
        <taxon>Pseudomonadota</taxon>
        <taxon>Gammaproteobacteria</taxon>
        <taxon>Nevskiales</taxon>
        <taxon>Nevskiaceae</taxon>
        <taxon>Stenotrophobium</taxon>
    </lineage>
</organism>
<dbReference type="Gene3D" id="2.130.10.10">
    <property type="entry name" value="YVTN repeat-like/Quinoprotein amine dehydrogenase"/>
    <property type="match status" value="1"/>
</dbReference>
<dbReference type="InterPro" id="IPR011048">
    <property type="entry name" value="Haem_d1_sf"/>
</dbReference>
<dbReference type="InterPro" id="IPR015943">
    <property type="entry name" value="WD40/YVTN_repeat-like_dom_sf"/>
</dbReference>
<dbReference type="AlphaFoldDB" id="A0A2T5MGR1"/>
<accession>A0A2T5MGR1</accession>
<name>A0A2T5MGR1_9GAMM</name>
<dbReference type="OrthoDB" id="8375at2"/>
<sequence length="498" mass="52535">MIRLLAGSVIAIATLAGINACSRSSSTDTTNNGGLVSLAATPKAKCGTGSRPETGLQGRVSKADQDNGLAALGFTCNTELVGSHITPNALGSVGGFKVVRYVDASGHDCAYYDSTFIYPANILDETSGVNVLDMSDPKNPVLTTSLNTPAMLSPHESLVVNEKRGVLAAVLGNPAFGPGLVDLYDISQDCRHPVWKSTTLTGVLGHESGMSPDGKTFYSASPGTPTLTAIDIADLSNPKILAILPYASHGLTLSADGNRAYLAAVGIPGAACAYALSCDVPDPNHDRGLIILDVSEIQARKPNPQVREVSRLNWPAMSIPQNAIPFSKNGRPYLLEIDEFARGGIPATGLPGSAGNVGAARIIDIGDETKPKVVSNLRLEVHNPENFGAIANDPGASFIGQGYAGHYCNVSSSVNPTIAACTMILSGLRIFDIRDVHHPKEIAYFNAPQYPRITPVLVQSNFAMAQPTFVPERKEIWYSDAYSGFYAVRVTNGAWPSN</sequence>
<protein>
    <submittedName>
        <fullName evidence="1">Uncharacterized protein</fullName>
    </submittedName>
</protein>
<dbReference type="RefSeq" id="WP_107940299.1">
    <property type="nucleotide sequence ID" value="NZ_QANS01000003.1"/>
</dbReference>
<gene>
    <name evidence="1" type="ORF">CJD38_10640</name>
</gene>
<evidence type="ECO:0000313" key="1">
    <source>
        <dbReference type="EMBL" id="PTU31747.1"/>
    </source>
</evidence>
<dbReference type="EMBL" id="QANS01000003">
    <property type="protein sequence ID" value="PTU31747.1"/>
    <property type="molecule type" value="Genomic_DNA"/>
</dbReference>